<feature type="chain" id="PRO_5030644059" description="DUF6701 domain-containing protein" evidence="1">
    <location>
        <begin position="25"/>
        <end position="888"/>
    </location>
</feature>
<organism evidence="3 4">
    <name type="scientific">Pseudoteredinibacter isoporae</name>
    <dbReference type="NCBI Taxonomy" id="570281"/>
    <lineage>
        <taxon>Bacteria</taxon>
        <taxon>Pseudomonadati</taxon>
        <taxon>Pseudomonadota</taxon>
        <taxon>Gammaproteobacteria</taxon>
        <taxon>Cellvibrionales</taxon>
        <taxon>Cellvibrionaceae</taxon>
        <taxon>Pseudoteredinibacter</taxon>
    </lineage>
</organism>
<dbReference type="AlphaFoldDB" id="A0A7X0JW28"/>
<gene>
    <name evidence="3" type="ORF">HNR48_002636</name>
</gene>
<keyword evidence="1" id="KW-0732">Signal</keyword>
<evidence type="ECO:0000256" key="1">
    <source>
        <dbReference type="SAM" id="SignalP"/>
    </source>
</evidence>
<dbReference type="RefSeq" id="WP_166846066.1">
    <property type="nucleotide sequence ID" value="NZ_JAAONY010000002.1"/>
</dbReference>
<dbReference type="InterPro" id="IPR046524">
    <property type="entry name" value="DUF6701"/>
</dbReference>
<name>A0A7X0JW28_9GAMM</name>
<comment type="caution">
    <text evidence="3">The sequence shown here is derived from an EMBL/GenBank/DDBJ whole genome shotgun (WGS) entry which is preliminary data.</text>
</comment>
<dbReference type="Proteomes" id="UP000528457">
    <property type="component" value="Unassembled WGS sequence"/>
</dbReference>
<evidence type="ECO:0000313" key="4">
    <source>
        <dbReference type="Proteomes" id="UP000528457"/>
    </source>
</evidence>
<keyword evidence="4" id="KW-1185">Reference proteome</keyword>
<evidence type="ECO:0000313" key="3">
    <source>
        <dbReference type="EMBL" id="MBB6522351.1"/>
    </source>
</evidence>
<dbReference type="Pfam" id="PF20419">
    <property type="entry name" value="DUF6701"/>
    <property type="match status" value="1"/>
</dbReference>
<proteinExistence type="predicted"/>
<evidence type="ECO:0000259" key="2">
    <source>
        <dbReference type="Pfam" id="PF20419"/>
    </source>
</evidence>
<reference evidence="3 4" key="1">
    <citation type="submission" date="2020-08" db="EMBL/GenBank/DDBJ databases">
        <title>Genomic Encyclopedia of Type Strains, Phase IV (KMG-IV): sequencing the most valuable type-strain genomes for metagenomic binning, comparative biology and taxonomic classification.</title>
        <authorList>
            <person name="Goeker M."/>
        </authorList>
    </citation>
    <scope>NUCLEOTIDE SEQUENCE [LARGE SCALE GENOMIC DNA]</scope>
    <source>
        <strain evidence="3 4">DSM 22368</strain>
    </source>
</reference>
<protein>
    <recommendedName>
        <fullName evidence="2">DUF6701 domain-containing protein</fullName>
    </recommendedName>
</protein>
<feature type="signal peptide" evidence="1">
    <location>
        <begin position="1"/>
        <end position="24"/>
    </location>
</feature>
<accession>A0A7X0JW28</accession>
<dbReference type="EMBL" id="JACHHT010000002">
    <property type="protein sequence ID" value="MBB6522351.1"/>
    <property type="molecule type" value="Genomic_DNA"/>
</dbReference>
<sequence length="888" mass="95582">MLLSRLLLVCMLFNALFVTEQARAQVIFSDNFNDQSYTNFHWDQSGGNAYYYSGQAAESGFGVGIGPATYIYTIQNVPSNVESVQVTFWFRVGHNSFSSRPRNQSSFHLYWDGVGDAFSSWYIVEIHRGSSGAGSIQTLTIDIPSERVAEQNYLLFYNQGNRGYYHIDNVVISGTLGQQLDHFSISNTSSSNASVCAPHEVLIEAKDASNQTLSDFEGDVEISTSTGNGDWSMPNANSRFSAIGSDSGRANYRFASSDNGQLRLRLSNEHAETLTITVRDPAGSVSSTSGSITFSENAFVTEYNDSLNEDIIAYRSHGLRITMMKRDSNGECGAAQNYTRSGVYVRKAPLSGDPGGLDPQLVYGASTSSVSNSFAQLPISFSQGVANVQLLAQDVGRYRLDFEDRSNSFSDSTIQGQSADLSIRPFAFSVNVPGSSSSMLATAPVFRKAGEDFPATVSAVGWQPSDDVNNDGIADGHNDNDPLNNAVLDNNPVLRSFGTEGPNNTVVLSSRSLAPLNPNHQDLSGDTTAASFSNGSSSIDIAYSNVGIMEIDLALGQSTYLGGSATAANRLLGRSGAIARFIPDHFVVQNADLEPFCSASSLTHMGQPFDVRADITAVGRDGRTLDAYHGDFAKLSDASGQREYGAKPLAGSLLSGRVEAVSETLLFNRGQASLHAALRLNKDSLPEIALRDVQLGLKLTDSDGVNISGSSLNLDLGSSGSAEHSLLGSSDFYYSRLFTESRHGPETSDLPVPFEIQSWAGHSFLRNESDSCSLIERADVSFASTGTLDVPANLQATIAASSTLAGFIDLQATHIRFEEGTAGLVFSAPGSGNRGQVEIRVDYTQLPWLSHDWNQNSIADDVQLPDAIARFGTLRGHDLLVYWREKAQ</sequence>
<feature type="domain" description="DUF6701" evidence="2">
    <location>
        <begin position="283"/>
        <end position="886"/>
    </location>
</feature>
<dbReference type="InParanoid" id="A0A7X0JW28"/>